<dbReference type="EMBL" id="PQFZ01000003">
    <property type="protein sequence ID" value="POR54130.1"/>
    <property type="molecule type" value="Genomic_DNA"/>
</dbReference>
<name>A0A2S4MHC6_9HYPH</name>
<dbReference type="RefSeq" id="WP_103717338.1">
    <property type="nucleotide sequence ID" value="NZ_PQFZ01000003.1"/>
</dbReference>
<dbReference type="Pfam" id="PF14345">
    <property type="entry name" value="GDYXXLXY"/>
    <property type="match status" value="1"/>
</dbReference>
<reference evidence="2 3" key="1">
    <citation type="submission" date="2018-01" db="EMBL/GenBank/DDBJ databases">
        <title>Genomic Encyclopedia of Type Strains, Phase III (KMG-III): the genomes of soil and plant-associated and newly described type strains.</title>
        <authorList>
            <person name="Whitman W."/>
        </authorList>
    </citation>
    <scope>NUCLEOTIDE SEQUENCE [LARGE SCALE GENOMIC DNA]</scope>
    <source>
        <strain evidence="2 3">1131</strain>
    </source>
</reference>
<accession>A0A2S4MHC6</accession>
<comment type="caution">
    <text evidence="2">The sequence shown here is derived from an EMBL/GenBank/DDBJ whole genome shotgun (WGS) entry which is preliminary data.</text>
</comment>
<dbReference type="Proteomes" id="UP000236919">
    <property type="component" value="Unassembled WGS sequence"/>
</dbReference>
<gene>
    <name evidence="2" type="ORF">CYD53_103229</name>
</gene>
<keyword evidence="1" id="KW-0472">Membrane</keyword>
<organism evidence="2 3">
    <name type="scientific">Bosea psychrotolerans</name>
    <dbReference type="NCBI Taxonomy" id="1871628"/>
    <lineage>
        <taxon>Bacteria</taxon>
        <taxon>Pseudomonadati</taxon>
        <taxon>Pseudomonadota</taxon>
        <taxon>Alphaproteobacteria</taxon>
        <taxon>Hyphomicrobiales</taxon>
        <taxon>Boseaceae</taxon>
        <taxon>Bosea</taxon>
    </lineage>
</organism>
<evidence type="ECO:0000313" key="2">
    <source>
        <dbReference type="EMBL" id="POR54130.1"/>
    </source>
</evidence>
<evidence type="ECO:0000256" key="1">
    <source>
        <dbReference type="SAM" id="Phobius"/>
    </source>
</evidence>
<proteinExistence type="predicted"/>
<feature type="transmembrane region" description="Helical" evidence="1">
    <location>
        <begin position="15"/>
        <end position="34"/>
    </location>
</feature>
<keyword evidence="3" id="KW-1185">Reference proteome</keyword>
<evidence type="ECO:0000313" key="3">
    <source>
        <dbReference type="Proteomes" id="UP000236919"/>
    </source>
</evidence>
<keyword evidence="1" id="KW-1133">Transmembrane helix</keyword>
<dbReference type="OrthoDB" id="4868247at2"/>
<keyword evidence="1" id="KW-0812">Transmembrane</keyword>
<dbReference type="AlphaFoldDB" id="A0A2S4MHC6"/>
<dbReference type="InterPro" id="IPR025833">
    <property type="entry name" value="GDYXXLXY"/>
</dbReference>
<protein>
    <submittedName>
        <fullName evidence="2">Putative membrane-anchored protein</fullName>
    </submittedName>
</protein>
<sequence>MRIASADRLVARVPLLWRALLAILALCGVLLALIESRAGILRSGTEVRLRTVPVDPRDLFRGDYVVLGYEISTLDPAKLGGESDFRRGETVHVRLAPGPDGFARAVTLSRNRPAGTATEPVITGRVVGINACGTNESGALDCSQERRGLRVAYGLESYFVPQGSGRAIELTERRRIEVVAAVSSSGEAAIKRLLIDGKIVHAEPPY</sequence>